<dbReference type="Pfam" id="PF02852">
    <property type="entry name" value="Pyr_redox_dim"/>
    <property type="match status" value="1"/>
</dbReference>
<evidence type="ECO:0000256" key="9">
    <source>
        <dbReference type="ARBA" id="ARBA00023027"/>
    </source>
</evidence>
<evidence type="ECO:0000256" key="1">
    <source>
        <dbReference type="ARBA" id="ARBA00004496"/>
    </source>
</evidence>
<feature type="domain" description="FAD/NAD(P)-binding" evidence="15">
    <location>
        <begin position="6"/>
        <end position="328"/>
    </location>
</feature>
<evidence type="ECO:0000256" key="13">
    <source>
        <dbReference type="RuleBase" id="RU003692"/>
    </source>
</evidence>
<dbReference type="InterPro" id="IPR023753">
    <property type="entry name" value="FAD/NAD-binding_dom"/>
</dbReference>
<dbReference type="EMBL" id="CP110820">
    <property type="protein sequence ID" value="WPX96407.1"/>
    <property type="molecule type" value="Genomic_DNA"/>
</dbReference>
<evidence type="ECO:0000313" key="16">
    <source>
        <dbReference type="EMBL" id="WPX96407.1"/>
    </source>
</evidence>
<dbReference type="PRINTS" id="PR00411">
    <property type="entry name" value="PNDRDTASEI"/>
</dbReference>
<evidence type="ECO:0000256" key="4">
    <source>
        <dbReference type="ARBA" id="ARBA00016961"/>
    </source>
</evidence>
<keyword evidence="8 13" id="KW-0560">Oxidoreductase</keyword>
<keyword evidence="17" id="KW-1185">Reference proteome</keyword>
<dbReference type="InterPro" id="IPR001100">
    <property type="entry name" value="Pyr_nuc-diS_OxRdtase"/>
</dbReference>
<keyword evidence="9 13" id="KW-0520">NAD</keyword>
<comment type="subcellular location">
    <subcellularLocation>
        <location evidence="1">Cytoplasm</location>
    </subcellularLocation>
</comment>
<sequence length="469" mass="50911">MQKFDYDVVILGSGPGGYVSAIKASQLGLKVAVVEKAHLGGICLNWGCIPTKALLRTAEIVEYIKNASEFGIVCKEYKVDFEKVIARSREVASKLSSGINHLLKKHNIEVINGHGKFLNKSCLTVTQQDGKALNVTAKNVVIATGARPKFIKGLSPEDSDMIMGYKQALLPKKMPKKLLVIGSGAIGVEFASFYNALGSDVTILEVADRIMMHEDLEVSQFVQKAFEKHGIKVLTSSEIKMFSIRKNDIEFEIKKGDKLIKESFDSVISAVGVCANIEDIGLENVGVKISEQKYILTNEFLETNQKGIYAIGDVTSPPWLAHKASMEGVICAKTIVGEKPKAINPLNIPSCTYCHPQVASVGLTQEKAELKYGKDAVKVGNFPLFANGKALALGDSGGFIKTIFYKKTGELLGAHMVGPEVTEMIFGLVLAKHLECTELDLMTAIFPHPTISEGIHESALNAFGKSIHI</sequence>
<proteinExistence type="inferred from homology"/>
<name>A0ABZ0ULN2_9RICK</name>
<reference evidence="16 17" key="1">
    <citation type="submission" date="2022-11" db="EMBL/GenBank/DDBJ databases">
        <title>Host association and intracellularity evolved multiple times independently in the Rickettsiales.</title>
        <authorList>
            <person name="Castelli M."/>
            <person name="Nardi T."/>
            <person name="Gammuto L."/>
            <person name="Bellinzona G."/>
            <person name="Sabaneyeva E."/>
            <person name="Potekhin A."/>
            <person name="Serra V."/>
            <person name="Petroni G."/>
            <person name="Sassera D."/>
        </authorList>
    </citation>
    <scope>NUCLEOTIDE SEQUENCE [LARGE SCALE GENOMIC DNA]</scope>
    <source>
        <strain evidence="16 17">NDG2</strain>
    </source>
</reference>
<evidence type="ECO:0000256" key="5">
    <source>
        <dbReference type="ARBA" id="ARBA00022490"/>
    </source>
</evidence>
<feature type="domain" description="Pyridine nucleotide-disulphide oxidoreductase dimerisation" evidence="14">
    <location>
        <begin position="348"/>
        <end position="458"/>
    </location>
</feature>
<evidence type="ECO:0000256" key="12">
    <source>
        <dbReference type="ARBA" id="ARBA00049187"/>
    </source>
</evidence>
<dbReference type="SUPFAM" id="SSF51905">
    <property type="entry name" value="FAD/NAD(P)-binding domain"/>
    <property type="match status" value="1"/>
</dbReference>
<dbReference type="PANTHER" id="PTHR22912:SF217">
    <property type="entry name" value="DIHYDROLIPOYL DEHYDROGENASE"/>
    <property type="match status" value="1"/>
</dbReference>
<gene>
    <name evidence="16" type="ORF">Bandiella_00519</name>
</gene>
<keyword evidence="11 13" id="KW-0676">Redox-active center</keyword>
<organism evidence="16 17">
    <name type="scientific">Candidatus Bandiella euplotis</name>
    <dbReference type="NCBI Taxonomy" id="1664265"/>
    <lineage>
        <taxon>Bacteria</taxon>
        <taxon>Pseudomonadati</taxon>
        <taxon>Pseudomonadota</taxon>
        <taxon>Alphaproteobacteria</taxon>
        <taxon>Rickettsiales</taxon>
        <taxon>Candidatus Midichloriaceae</taxon>
        <taxon>Candidatus Bandiella</taxon>
    </lineage>
</organism>
<evidence type="ECO:0000313" key="17">
    <source>
        <dbReference type="Proteomes" id="UP001327219"/>
    </source>
</evidence>
<dbReference type="InterPro" id="IPR012999">
    <property type="entry name" value="Pyr_OxRdtase_I_AS"/>
</dbReference>
<keyword evidence="5" id="KW-0963">Cytoplasm</keyword>
<dbReference type="Gene3D" id="3.30.390.30">
    <property type="match status" value="1"/>
</dbReference>
<dbReference type="PROSITE" id="PS00076">
    <property type="entry name" value="PYRIDINE_REDOX_1"/>
    <property type="match status" value="1"/>
</dbReference>
<dbReference type="PRINTS" id="PR00368">
    <property type="entry name" value="FADPNR"/>
</dbReference>
<dbReference type="InterPro" id="IPR036188">
    <property type="entry name" value="FAD/NAD-bd_sf"/>
</dbReference>
<dbReference type="NCBIfam" id="TIGR01350">
    <property type="entry name" value="lipoamide_DH"/>
    <property type="match status" value="1"/>
</dbReference>
<keyword evidence="10" id="KW-1015">Disulfide bond</keyword>
<dbReference type="Gene3D" id="3.50.50.60">
    <property type="entry name" value="FAD/NAD(P)-binding domain"/>
    <property type="match status" value="2"/>
</dbReference>
<accession>A0ABZ0ULN2</accession>
<dbReference type="InterPro" id="IPR004099">
    <property type="entry name" value="Pyr_nucl-diS_OxRdtase_dimer"/>
</dbReference>
<dbReference type="InterPro" id="IPR050151">
    <property type="entry name" value="Class-I_Pyr_Nuc-Dis_Oxidored"/>
</dbReference>
<dbReference type="InterPro" id="IPR016156">
    <property type="entry name" value="FAD/NAD-linked_Rdtase_dimer_sf"/>
</dbReference>
<evidence type="ECO:0000256" key="10">
    <source>
        <dbReference type="ARBA" id="ARBA00023157"/>
    </source>
</evidence>
<dbReference type="InterPro" id="IPR006258">
    <property type="entry name" value="Lipoamide_DH"/>
</dbReference>
<dbReference type="Pfam" id="PF07992">
    <property type="entry name" value="Pyr_redox_2"/>
    <property type="match status" value="1"/>
</dbReference>
<dbReference type="Proteomes" id="UP001327219">
    <property type="component" value="Chromosome"/>
</dbReference>
<evidence type="ECO:0000256" key="11">
    <source>
        <dbReference type="ARBA" id="ARBA00023284"/>
    </source>
</evidence>
<keyword evidence="7 13" id="KW-0274">FAD</keyword>
<evidence type="ECO:0000256" key="3">
    <source>
        <dbReference type="ARBA" id="ARBA00012608"/>
    </source>
</evidence>
<evidence type="ECO:0000256" key="6">
    <source>
        <dbReference type="ARBA" id="ARBA00022630"/>
    </source>
</evidence>
<keyword evidence="6 13" id="KW-0285">Flavoprotein</keyword>
<evidence type="ECO:0000259" key="15">
    <source>
        <dbReference type="Pfam" id="PF07992"/>
    </source>
</evidence>
<protein>
    <recommendedName>
        <fullName evidence="4 13">Dihydrolipoyl dehydrogenase</fullName>
        <ecNumber evidence="3 13">1.8.1.4</ecNumber>
    </recommendedName>
</protein>
<comment type="miscellaneous">
    <text evidence="13">The active site is a redox-active disulfide bond.</text>
</comment>
<dbReference type="PIRSF" id="PIRSF000350">
    <property type="entry name" value="Mercury_reductase_MerA"/>
    <property type="match status" value="1"/>
</dbReference>
<dbReference type="SUPFAM" id="SSF55424">
    <property type="entry name" value="FAD/NAD-linked reductases, dimerisation (C-terminal) domain"/>
    <property type="match status" value="1"/>
</dbReference>
<comment type="similarity">
    <text evidence="2 13">Belongs to the class-I pyridine nucleotide-disulfide oxidoreductase family.</text>
</comment>
<dbReference type="PANTHER" id="PTHR22912">
    <property type="entry name" value="DISULFIDE OXIDOREDUCTASE"/>
    <property type="match status" value="1"/>
</dbReference>
<comment type="cofactor">
    <cofactor evidence="13">
        <name>FAD</name>
        <dbReference type="ChEBI" id="CHEBI:57692"/>
    </cofactor>
    <text evidence="13">Binds 1 FAD per subunit.</text>
</comment>
<evidence type="ECO:0000256" key="2">
    <source>
        <dbReference type="ARBA" id="ARBA00007532"/>
    </source>
</evidence>
<dbReference type="EC" id="1.8.1.4" evidence="3 13"/>
<dbReference type="RefSeq" id="WP_323733220.1">
    <property type="nucleotide sequence ID" value="NZ_CP110820.1"/>
</dbReference>
<comment type="catalytic activity">
    <reaction evidence="12 13">
        <text>N(6)-[(R)-dihydrolipoyl]-L-lysyl-[protein] + NAD(+) = N(6)-[(R)-lipoyl]-L-lysyl-[protein] + NADH + H(+)</text>
        <dbReference type="Rhea" id="RHEA:15045"/>
        <dbReference type="Rhea" id="RHEA-COMP:10474"/>
        <dbReference type="Rhea" id="RHEA-COMP:10475"/>
        <dbReference type="ChEBI" id="CHEBI:15378"/>
        <dbReference type="ChEBI" id="CHEBI:57540"/>
        <dbReference type="ChEBI" id="CHEBI:57945"/>
        <dbReference type="ChEBI" id="CHEBI:83099"/>
        <dbReference type="ChEBI" id="CHEBI:83100"/>
        <dbReference type="EC" id="1.8.1.4"/>
    </reaction>
</comment>
<evidence type="ECO:0000259" key="14">
    <source>
        <dbReference type="Pfam" id="PF02852"/>
    </source>
</evidence>
<evidence type="ECO:0000256" key="7">
    <source>
        <dbReference type="ARBA" id="ARBA00022827"/>
    </source>
</evidence>
<evidence type="ECO:0000256" key="8">
    <source>
        <dbReference type="ARBA" id="ARBA00023002"/>
    </source>
</evidence>